<dbReference type="Pfam" id="PF09388">
    <property type="entry name" value="SpoOE-like"/>
    <property type="match status" value="1"/>
</dbReference>
<dbReference type="EMBL" id="FQXR01000003">
    <property type="protein sequence ID" value="SHH56653.1"/>
    <property type="molecule type" value="Genomic_DNA"/>
</dbReference>
<dbReference type="InterPro" id="IPR018540">
    <property type="entry name" value="Spo0E-like"/>
</dbReference>
<dbReference type="Proteomes" id="UP000184389">
    <property type="component" value="Unassembled WGS sequence"/>
</dbReference>
<reference evidence="1 2" key="1">
    <citation type="submission" date="2016-11" db="EMBL/GenBank/DDBJ databases">
        <authorList>
            <person name="Jaros S."/>
            <person name="Januszkiewicz K."/>
            <person name="Wedrychowicz H."/>
        </authorList>
    </citation>
    <scope>NUCLEOTIDE SEQUENCE [LARGE SCALE GENOMIC DNA]</scope>
    <source>
        <strain evidence="1 2">DSM 13106</strain>
    </source>
</reference>
<dbReference type="GO" id="GO:0046983">
    <property type="term" value="F:protein dimerization activity"/>
    <property type="evidence" value="ECO:0007669"/>
    <property type="project" value="InterPro"/>
</dbReference>
<protein>
    <submittedName>
        <fullName evidence="1">Spo0E like sporulation regulatory protein</fullName>
    </submittedName>
</protein>
<evidence type="ECO:0000313" key="2">
    <source>
        <dbReference type="Proteomes" id="UP000184389"/>
    </source>
</evidence>
<name>A0A1M5U1Y4_9FIRM</name>
<dbReference type="Gene3D" id="4.10.280.10">
    <property type="entry name" value="Helix-loop-helix DNA-binding domain"/>
    <property type="match status" value="1"/>
</dbReference>
<proteinExistence type="predicted"/>
<dbReference type="OrthoDB" id="1937171at2"/>
<dbReference type="AlphaFoldDB" id="A0A1M5U1Y4"/>
<sequence length="57" mass="6703">MCEVKDIAEQIEKIRKDMNELLKEKSDLLDPEVVAVSQMLDSVLNEYYRILNQSMDK</sequence>
<evidence type="ECO:0000313" key="1">
    <source>
        <dbReference type="EMBL" id="SHH56653.1"/>
    </source>
</evidence>
<dbReference type="GO" id="GO:0043937">
    <property type="term" value="P:regulation of sporulation"/>
    <property type="evidence" value="ECO:0007669"/>
    <property type="project" value="InterPro"/>
</dbReference>
<gene>
    <name evidence="1" type="ORF">SAMN02745180_00492</name>
</gene>
<dbReference type="SUPFAM" id="SSF140500">
    <property type="entry name" value="BAS1536-like"/>
    <property type="match status" value="1"/>
</dbReference>
<dbReference type="InterPro" id="IPR036638">
    <property type="entry name" value="HLH_DNA-bd_sf"/>
</dbReference>
<dbReference type="InterPro" id="IPR037208">
    <property type="entry name" value="Spo0E-like_sf"/>
</dbReference>
<dbReference type="RefSeq" id="WP_072743078.1">
    <property type="nucleotide sequence ID" value="NZ_FQXR01000003.1"/>
</dbReference>
<accession>A0A1M5U1Y4</accession>
<keyword evidence="2" id="KW-1185">Reference proteome</keyword>
<organism evidence="1 2">
    <name type="scientific">Sporanaerobacter acetigenes DSM 13106</name>
    <dbReference type="NCBI Taxonomy" id="1123281"/>
    <lineage>
        <taxon>Bacteria</taxon>
        <taxon>Bacillati</taxon>
        <taxon>Bacillota</taxon>
        <taxon>Tissierellia</taxon>
        <taxon>Tissierellales</taxon>
        <taxon>Sporanaerobacteraceae</taxon>
        <taxon>Sporanaerobacter</taxon>
    </lineage>
</organism>
<dbReference type="STRING" id="1123281.SAMN02745180_00492"/>